<accession>A0A7Y6JVL9</accession>
<dbReference type="RefSeq" id="WP_176105494.1">
    <property type="nucleotide sequence ID" value="NZ_JAALDK010000001.1"/>
</dbReference>
<organism evidence="1 2">
    <name type="scientific">Paraburkholderia youngii</name>
    <dbReference type="NCBI Taxonomy" id="2782701"/>
    <lineage>
        <taxon>Bacteria</taxon>
        <taxon>Pseudomonadati</taxon>
        <taxon>Pseudomonadota</taxon>
        <taxon>Betaproteobacteria</taxon>
        <taxon>Burkholderiales</taxon>
        <taxon>Burkholderiaceae</taxon>
        <taxon>Paraburkholderia</taxon>
    </lineage>
</organism>
<reference evidence="1 2" key="1">
    <citation type="submission" date="2020-02" db="EMBL/GenBank/DDBJ databases">
        <title>Paraburkholderia simonii sp. nov. and Paraburkholderia youngii sp. nov. Brazilian and Mexican Mimosa-associated rhizobia.</title>
        <authorList>
            <person name="Mavima L."/>
            <person name="Beukes C.W."/>
            <person name="Chan W.Y."/>
            <person name="Palmer M."/>
            <person name="De Meyer S.E."/>
            <person name="James E.K."/>
            <person name="Venter S.N."/>
            <person name="Steenkamp E.T."/>
        </authorList>
    </citation>
    <scope>NUCLEOTIDE SEQUENCE [LARGE SCALE GENOMIC DNA]</scope>
    <source>
        <strain evidence="1 2">JPY169</strain>
    </source>
</reference>
<dbReference type="Proteomes" id="UP000594380">
    <property type="component" value="Unassembled WGS sequence"/>
</dbReference>
<dbReference type="AlphaFoldDB" id="A0A7Y6JVL9"/>
<evidence type="ECO:0000313" key="1">
    <source>
        <dbReference type="EMBL" id="NUX98754.1"/>
    </source>
</evidence>
<name>A0A7Y6JVL9_9BURK</name>
<gene>
    <name evidence="1" type="ORF">G5S42_03150</name>
</gene>
<proteinExistence type="predicted"/>
<protein>
    <submittedName>
        <fullName evidence="1">Uncharacterized protein</fullName>
    </submittedName>
</protein>
<dbReference type="EMBL" id="JAALDK010000001">
    <property type="protein sequence ID" value="NUX98754.1"/>
    <property type="molecule type" value="Genomic_DNA"/>
</dbReference>
<sequence>MSKTQATKPYQPRKVRDTKALVRAKLERAAADTTGATAERILGTQLGLAFAKLVVGRDF</sequence>
<comment type="caution">
    <text evidence="1">The sequence shown here is derived from an EMBL/GenBank/DDBJ whole genome shotgun (WGS) entry which is preliminary data.</text>
</comment>
<dbReference type="GeneID" id="301099342"/>
<evidence type="ECO:0000313" key="2">
    <source>
        <dbReference type="Proteomes" id="UP000594380"/>
    </source>
</evidence>